<keyword evidence="3 6" id="KW-0812">Transmembrane</keyword>
<dbReference type="AlphaFoldDB" id="A0A7G9WBI7"/>
<dbReference type="InterPro" id="IPR027379">
    <property type="entry name" value="CLS_N"/>
</dbReference>
<evidence type="ECO:0000313" key="8">
    <source>
        <dbReference type="EMBL" id="QNO16049.1"/>
    </source>
</evidence>
<gene>
    <name evidence="8" type="ORF">HYG86_15370</name>
</gene>
<name>A0A7G9WBI7_ALKCA</name>
<keyword evidence="5 6" id="KW-0472">Membrane</keyword>
<dbReference type="KEGG" id="acae:HYG86_15370"/>
<protein>
    <submittedName>
        <fullName evidence="8">PLDc_N domain-containing protein</fullName>
    </submittedName>
</protein>
<sequence length="68" mass="8052">MFETMQFTEILKMLLPIIIIEFALKVYCLINLFKNDANHLPKWAWALIITFVNVFGPVGYLIMGKRRY</sequence>
<accession>A0A7G9WBI7</accession>
<evidence type="ECO:0000256" key="1">
    <source>
        <dbReference type="ARBA" id="ARBA00004651"/>
    </source>
</evidence>
<dbReference type="Proteomes" id="UP000516160">
    <property type="component" value="Chromosome"/>
</dbReference>
<evidence type="ECO:0000256" key="5">
    <source>
        <dbReference type="ARBA" id="ARBA00023136"/>
    </source>
</evidence>
<evidence type="ECO:0000256" key="3">
    <source>
        <dbReference type="ARBA" id="ARBA00022692"/>
    </source>
</evidence>
<keyword evidence="9" id="KW-1185">Reference proteome</keyword>
<dbReference type="Pfam" id="PF13396">
    <property type="entry name" value="PLDc_N"/>
    <property type="match status" value="1"/>
</dbReference>
<keyword evidence="2" id="KW-1003">Cell membrane</keyword>
<feature type="transmembrane region" description="Helical" evidence="6">
    <location>
        <begin position="12"/>
        <end position="33"/>
    </location>
</feature>
<reference evidence="8 9" key="1">
    <citation type="submission" date="2020-07" db="EMBL/GenBank/DDBJ databases">
        <title>Alkalicella. sp. LB2 genome.</title>
        <authorList>
            <person name="Postec A."/>
            <person name="Quemeneur M."/>
        </authorList>
    </citation>
    <scope>NUCLEOTIDE SEQUENCE [LARGE SCALE GENOMIC DNA]</scope>
    <source>
        <strain evidence="8 9">LB2</strain>
    </source>
</reference>
<dbReference type="RefSeq" id="WP_213166446.1">
    <property type="nucleotide sequence ID" value="NZ_CP058559.1"/>
</dbReference>
<comment type="subcellular location">
    <subcellularLocation>
        <location evidence="1">Cell membrane</location>
        <topology evidence="1">Multi-pass membrane protein</topology>
    </subcellularLocation>
</comment>
<evidence type="ECO:0000256" key="6">
    <source>
        <dbReference type="SAM" id="Phobius"/>
    </source>
</evidence>
<evidence type="ECO:0000259" key="7">
    <source>
        <dbReference type="Pfam" id="PF13396"/>
    </source>
</evidence>
<feature type="transmembrane region" description="Helical" evidence="6">
    <location>
        <begin position="45"/>
        <end position="63"/>
    </location>
</feature>
<feature type="domain" description="Cardiolipin synthase N-terminal" evidence="7">
    <location>
        <begin position="24"/>
        <end position="64"/>
    </location>
</feature>
<dbReference type="EMBL" id="CP058559">
    <property type="protein sequence ID" value="QNO16049.1"/>
    <property type="molecule type" value="Genomic_DNA"/>
</dbReference>
<evidence type="ECO:0000256" key="2">
    <source>
        <dbReference type="ARBA" id="ARBA00022475"/>
    </source>
</evidence>
<evidence type="ECO:0000313" key="9">
    <source>
        <dbReference type="Proteomes" id="UP000516160"/>
    </source>
</evidence>
<dbReference type="GO" id="GO:0005886">
    <property type="term" value="C:plasma membrane"/>
    <property type="evidence" value="ECO:0007669"/>
    <property type="project" value="UniProtKB-SubCell"/>
</dbReference>
<keyword evidence="4 6" id="KW-1133">Transmembrane helix</keyword>
<evidence type="ECO:0000256" key="4">
    <source>
        <dbReference type="ARBA" id="ARBA00022989"/>
    </source>
</evidence>
<organism evidence="8 9">
    <name type="scientific">Alkalicella caledoniensis</name>
    <dbReference type="NCBI Taxonomy" id="2731377"/>
    <lineage>
        <taxon>Bacteria</taxon>
        <taxon>Bacillati</taxon>
        <taxon>Bacillota</taxon>
        <taxon>Clostridia</taxon>
        <taxon>Eubacteriales</taxon>
        <taxon>Proteinivoracaceae</taxon>
        <taxon>Alkalicella</taxon>
    </lineage>
</organism>
<proteinExistence type="predicted"/>